<keyword evidence="5" id="KW-0967">Endosome</keyword>
<evidence type="ECO:0000256" key="2">
    <source>
        <dbReference type="ARBA" id="ARBA00004644"/>
    </source>
</evidence>
<keyword evidence="10" id="KW-0968">Cytoplasmic vesicle</keyword>
<evidence type="ECO:0000256" key="10">
    <source>
        <dbReference type="ARBA" id="ARBA00023329"/>
    </source>
</evidence>
<evidence type="ECO:0000256" key="3">
    <source>
        <dbReference type="ARBA" id="ARBA00008731"/>
    </source>
</evidence>
<keyword evidence="14" id="KW-1185">Reference proteome</keyword>
<organism evidence="13 14">
    <name type="scientific">Acidicapsa dinghuensis</name>
    <dbReference type="NCBI Taxonomy" id="2218256"/>
    <lineage>
        <taxon>Bacteria</taxon>
        <taxon>Pseudomonadati</taxon>
        <taxon>Acidobacteriota</taxon>
        <taxon>Terriglobia</taxon>
        <taxon>Terriglobales</taxon>
        <taxon>Acidobacteriaceae</taxon>
        <taxon>Acidicapsa</taxon>
    </lineage>
</organism>
<reference evidence="14" key="1">
    <citation type="journal article" date="2019" name="Int. J. Syst. Evol. Microbiol.">
        <title>The Global Catalogue of Microorganisms (GCM) 10K type strain sequencing project: providing services to taxonomists for standard genome sequencing and annotation.</title>
        <authorList>
            <consortium name="The Broad Institute Genomics Platform"/>
            <consortium name="The Broad Institute Genome Sequencing Center for Infectious Disease"/>
            <person name="Wu L."/>
            <person name="Ma J."/>
        </authorList>
    </citation>
    <scope>NUCLEOTIDE SEQUENCE [LARGE SCALE GENOMIC DNA]</scope>
    <source>
        <strain evidence="14">JCM 4087</strain>
    </source>
</reference>
<gene>
    <name evidence="13" type="ORF">ACFPT7_07275</name>
</gene>
<keyword evidence="8" id="KW-0770">Synapse</keyword>
<evidence type="ECO:0000256" key="8">
    <source>
        <dbReference type="ARBA" id="ARBA00023018"/>
    </source>
</evidence>
<proteinExistence type="inferred from homology"/>
<dbReference type="InterPro" id="IPR058533">
    <property type="entry name" value="Cation_efflux_TM"/>
</dbReference>
<sequence>MTRVVQIGAASTKTSAEYAPKEPRTRVFWLQGVTLMWMLIEFAVAAYAAATAHSPVLLAFGSDSLVELLLAVVVLLQWIPAVAISERKAACTASVLLFTLALVVGGSALASLLLGLHPESSRAGIAITLAALIAMPVLAWLKRQEARRSANAALAADATQSATCAYLALIALIGVAVNAIFRICWFDALAALAAVPILLKEGRSAWKGHSCNCCP</sequence>
<name>A0ABW1EDK5_9BACT</name>
<protein>
    <submittedName>
        <fullName evidence="13">Cation transporter</fullName>
    </submittedName>
</protein>
<evidence type="ECO:0000313" key="13">
    <source>
        <dbReference type="EMBL" id="MFC5862089.1"/>
    </source>
</evidence>
<evidence type="ECO:0000256" key="5">
    <source>
        <dbReference type="ARBA" id="ARBA00022753"/>
    </source>
</evidence>
<evidence type="ECO:0000256" key="6">
    <source>
        <dbReference type="ARBA" id="ARBA00022833"/>
    </source>
</evidence>
<comment type="subcellular location">
    <subcellularLocation>
        <location evidence="2">Cytoplasmic vesicle</location>
        <location evidence="2">Secretory vesicle</location>
        <location evidence="2">Synaptic vesicle membrane</location>
        <topology evidence="2">Multi-pass membrane protein</topology>
    </subcellularLocation>
    <subcellularLocation>
        <location evidence="1">Early endosome membrane</location>
    </subcellularLocation>
</comment>
<dbReference type="PANTHER" id="PTHR31937:SF2">
    <property type="entry name" value="TRANSMEMBRANE PROTEIN 163"/>
    <property type="match status" value="1"/>
</dbReference>
<feature type="transmembrane region" description="Helical" evidence="11">
    <location>
        <begin position="56"/>
        <end position="79"/>
    </location>
</feature>
<keyword evidence="4 11" id="KW-0812">Transmembrane</keyword>
<evidence type="ECO:0000256" key="11">
    <source>
        <dbReference type="SAM" id="Phobius"/>
    </source>
</evidence>
<evidence type="ECO:0000259" key="12">
    <source>
        <dbReference type="Pfam" id="PF01545"/>
    </source>
</evidence>
<dbReference type="InterPro" id="IPR026765">
    <property type="entry name" value="Tmem163"/>
</dbReference>
<accession>A0ABW1EDK5</accession>
<keyword evidence="6" id="KW-0862">Zinc</keyword>
<dbReference type="Proteomes" id="UP001596091">
    <property type="component" value="Unassembled WGS sequence"/>
</dbReference>
<feature type="transmembrane region" description="Helical" evidence="11">
    <location>
        <begin position="123"/>
        <end position="141"/>
    </location>
</feature>
<dbReference type="SUPFAM" id="SSF161111">
    <property type="entry name" value="Cation efflux protein transmembrane domain-like"/>
    <property type="match status" value="1"/>
</dbReference>
<evidence type="ECO:0000256" key="4">
    <source>
        <dbReference type="ARBA" id="ARBA00022692"/>
    </source>
</evidence>
<feature type="domain" description="Cation efflux protein transmembrane" evidence="12">
    <location>
        <begin position="89"/>
        <end position="204"/>
    </location>
</feature>
<dbReference type="InterPro" id="IPR027469">
    <property type="entry name" value="Cation_efflux_TMD_sf"/>
</dbReference>
<dbReference type="EMBL" id="JBHSPH010000002">
    <property type="protein sequence ID" value="MFC5862089.1"/>
    <property type="molecule type" value="Genomic_DNA"/>
</dbReference>
<dbReference type="Gene3D" id="1.20.1510.10">
    <property type="entry name" value="Cation efflux protein transmembrane domain"/>
    <property type="match status" value="1"/>
</dbReference>
<evidence type="ECO:0000256" key="9">
    <source>
        <dbReference type="ARBA" id="ARBA00023136"/>
    </source>
</evidence>
<dbReference type="Pfam" id="PF01545">
    <property type="entry name" value="Cation_efflux"/>
    <property type="match status" value="1"/>
</dbReference>
<evidence type="ECO:0000313" key="14">
    <source>
        <dbReference type="Proteomes" id="UP001596091"/>
    </source>
</evidence>
<comment type="caution">
    <text evidence="13">The sequence shown here is derived from an EMBL/GenBank/DDBJ whole genome shotgun (WGS) entry which is preliminary data.</text>
</comment>
<dbReference type="RefSeq" id="WP_263338177.1">
    <property type="nucleotide sequence ID" value="NZ_JAGSYH010000004.1"/>
</dbReference>
<dbReference type="PANTHER" id="PTHR31937">
    <property type="entry name" value="TRANSMEMBRANE PROTEIN 163"/>
    <property type="match status" value="1"/>
</dbReference>
<evidence type="ECO:0000256" key="1">
    <source>
        <dbReference type="ARBA" id="ARBA00004146"/>
    </source>
</evidence>
<feature type="transmembrane region" description="Helical" evidence="11">
    <location>
        <begin position="153"/>
        <end position="173"/>
    </location>
</feature>
<keyword evidence="9 11" id="KW-0472">Membrane</keyword>
<evidence type="ECO:0000256" key="7">
    <source>
        <dbReference type="ARBA" id="ARBA00022989"/>
    </source>
</evidence>
<comment type="similarity">
    <text evidence="3">Belongs to the TMEM163 family.</text>
</comment>
<keyword evidence="7 11" id="KW-1133">Transmembrane helix</keyword>
<feature type="transmembrane region" description="Helical" evidence="11">
    <location>
        <begin position="27"/>
        <end position="50"/>
    </location>
</feature>
<feature type="transmembrane region" description="Helical" evidence="11">
    <location>
        <begin position="91"/>
        <end position="117"/>
    </location>
</feature>